<reference evidence="2" key="1">
    <citation type="submission" date="2022-12" db="EMBL/GenBank/DDBJ databases">
        <authorList>
            <person name="Brejova B."/>
        </authorList>
    </citation>
    <scope>NUCLEOTIDE SEQUENCE</scope>
</reference>
<evidence type="ECO:0000313" key="2">
    <source>
        <dbReference type="EMBL" id="CAI5758506.1"/>
    </source>
</evidence>
<keyword evidence="3" id="KW-1185">Reference proteome</keyword>
<evidence type="ECO:0000256" key="1">
    <source>
        <dbReference type="SAM" id="Coils"/>
    </source>
</evidence>
<evidence type="ECO:0000313" key="3">
    <source>
        <dbReference type="Proteomes" id="UP001152885"/>
    </source>
</evidence>
<proteinExistence type="predicted"/>
<protein>
    <submittedName>
        <fullName evidence="2">Uncharacterized protein</fullName>
    </submittedName>
</protein>
<dbReference type="EMBL" id="CANTUO010000003">
    <property type="protein sequence ID" value="CAI5758506.1"/>
    <property type="molecule type" value="Genomic_DNA"/>
</dbReference>
<keyword evidence="1" id="KW-0175">Coiled coil</keyword>
<dbReference type="AlphaFoldDB" id="A0A9W4TUD1"/>
<organism evidence="2 3">
    <name type="scientific">Candida verbasci</name>
    <dbReference type="NCBI Taxonomy" id="1227364"/>
    <lineage>
        <taxon>Eukaryota</taxon>
        <taxon>Fungi</taxon>
        <taxon>Dikarya</taxon>
        <taxon>Ascomycota</taxon>
        <taxon>Saccharomycotina</taxon>
        <taxon>Pichiomycetes</taxon>
        <taxon>Debaryomycetaceae</taxon>
        <taxon>Candida/Lodderomyces clade</taxon>
        <taxon>Candida</taxon>
    </lineage>
</organism>
<comment type="caution">
    <text evidence="2">The sequence shown here is derived from an EMBL/GenBank/DDBJ whole genome shotgun (WGS) entry which is preliminary data.</text>
</comment>
<sequence length="192" mass="22888">MNYYDELVNDIEELNEINHTLKSKISALESINDELRSQIINLRNQHQTYSKGSEVLETYLNHQNKLSANIKTNRKFKISKRLNYVSRRIQKQIQVRNSALDQYRNNKAIYNHYEYLNELLNDEIELLLAYQPETTETEYSWDTESTIVTEFVLKFDDSTTPETELTNRKVHFELNTDDVMGNLIREFRTKLK</sequence>
<gene>
    <name evidence="2" type="ORF">CANVERA_P3018</name>
</gene>
<accession>A0A9W4TUD1</accession>
<feature type="coiled-coil region" evidence="1">
    <location>
        <begin position="4"/>
        <end position="45"/>
    </location>
</feature>
<name>A0A9W4TUD1_9ASCO</name>
<dbReference type="Proteomes" id="UP001152885">
    <property type="component" value="Unassembled WGS sequence"/>
</dbReference>